<dbReference type="STRING" id="1763534.GCA_001831475_01623"/>
<dbReference type="GO" id="GO:0016491">
    <property type="term" value="F:oxidoreductase activity"/>
    <property type="evidence" value="ECO:0007669"/>
    <property type="project" value="InterPro"/>
</dbReference>
<sequence>MKIIAFGASSSKNSINKNVAIYAASLFEKAQVEVLDLNDFEMPLFSVDTEQQIGQHPLAQSFLDSIASADVLVVSLAEHNGNYAAAFKNILDWCTRITPKVFHGKPMLLMAASPGGRGGATVLEIATNAFARFGAEIKETFLLPNYYSNFDGLKMQLSDPELDTELKTKVQRF</sequence>
<dbReference type="Gene3D" id="3.40.50.360">
    <property type="match status" value="1"/>
</dbReference>
<gene>
    <name evidence="2" type="ORF">LPBF_01680</name>
</gene>
<evidence type="ECO:0000313" key="3">
    <source>
        <dbReference type="Proteomes" id="UP000093510"/>
    </source>
</evidence>
<dbReference type="Proteomes" id="UP000093510">
    <property type="component" value="Unassembled WGS sequence"/>
</dbReference>
<dbReference type="Pfam" id="PF03358">
    <property type="entry name" value="FMN_red"/>
    <property type="match status" value="1"/>
</dbReference>
<dbReference type="SUPFAM" id="SSF52218">
    <property type="entry name" value="Flavoproteins"/>
    <property type="match status" value="1"/>
</dbReference>
<feature type="domain" description="NADPH-dependent FMN reductase-like" evidence="1">
    <location>
        <begin position="1"/>
        <end position="135"/>
    </location>
</feature>
<proteinExistence type="predicted"/>
<dbReference type="AlphaFoldDB" id="A0A1B9E9U2"/>
<name>A0A1B9E9U2_9FLAO</name>
<organism evidence="2 3">
    <name type="scientific">Flavobacterium crassostreae</name>
    <dbReference type="NCBI Taxonomy" id="1763534"/>
    <lineage>
        <taxon>Bacteria</taxon>
        <taxon>Pseudomonadati</taxon>
        <taxon>Bacteroidota</taxon>
        <taxon>Flavobacteriia</taxon>
        <taxon>Flavobacteriales</taxon>
        <taxon>Flavobacteriaceae</taxon>
        <taxon>Flavobacterium</taxon>
    </lineage>
</organism>
<evidence type="ECO:0000259" key="1">
    <source>
        <dbReference type="Pfam" id="PF03358"/>
    </source>
</evidence>
<dbReference type="InterPro" id="IPR005025">
    <property type="entry name" value="FMN_Rdtase-like_dom"/>
</dbReference>
<dbReference type="InterPro" id="IPR029039">
    <property type="entry name" value="Flavoprotein-like_sf"/>
</dbReference>
<dbReference type="PANTHER" id="PTHR30543:SF21">
    <property type="entry name" value="NAD(P)H-DEPENDENT FMN REDUCTASE LOT6"/>
    <property type="match status" value="1"/>
</dbReference>
<dbReference type="EMBL" id="LVEP01000002">
    <property type="protein sequence ID" value="OCB78730.1"/>
    <property type="molecule type" value="Genomic_DNA"/>
</dbReference>
<dbReference type="GO" id="GO:0005829">
    <property type="term" value="C:cytosol"/>
    <property type="evidence" value="ECO:0007669"/>
    <property type="project" value="TreeGrafter"/>
</dbReference>
<keyword evidence="3" id="KW-1185">Reference proteome</keyword>
<accession>A0A1B9E9U2</accession>
<dbReference type="RefSeq" id="WP_066331632.1">
    <property type="nucleotide sequence ID" value="NZ_CP017688.1"/>
</dbReference>
<dbReference type="PANTHER" id="PTHR30543">
    <property type="entry name" value="CHROMATE REDUCTASE"/>
    <property type="match status" value="1"/>
</dbReference>
<protein>
    <submittedName>
        <fullName evidence="2">NADPH-dependent FMN reductase</fullName>
    </submittedName>
</protein>
<dbReference type="OrthoDB" id="5767802at2"/>
<reference evidence="2 3" key="1">
    <citation type="submission" date="2016-03" db="EMBL/GenBank/DDBJ databases">
        <authorList>
            <person name="Ploux O."/>
        </authorList>
    </citation>
    <scope>NUCLEOTIDE SEQUENCE [LARGE SCALE GENOMIC DNA]</scope>
    <source>
        <strain evidence="2 3">LPB0076</strain>
    </source>
</reference>
<evidence type="ECO:0000313" key="2">
    <source>
        <dbReference type="EMBL" id="OCB78730.1"/>
    </source>
</evidence>
<dbReference type="GO" id="GO:0010181">
    <property type="term" value="F:FMN binding"/>
    <property type="evidence" value="ECO:0007669"/>
    <property type="project" value="TreeGrafter"/>
</dbReference>
<dbReference type="InterPro" id="IPR050712">
    <property type="entry name" value="NAD(P)H-dep_reductase"/>
</dbReference>
<comment type="caution">
    <text evidence="2">The sequence shown here is derived from an EMBL/GenBank/DDBJ whole genome shotgun (WGS) entry which is preliminary data.</text>
</comment>